<evidence type="ECO:0000313" key="7">
    <source>
        <dbReference type="Proteomes" id="UP000198755"/>
    </source>
</evidence>
<evidence type="ECO:0000313" key="6">
    <source>
        <dbReference type="EMBL" id="SFK75549.1"/>
    </source>
</evidence>
<dbReference type="PANTHER" id="PTHR38776:SF1">
    <property type="entry name" value="MLTA-INTERACTING PROTEIN-RELATED"/>
    <property type="match status" value="1"/>
</dbReference>
<keyword evidence="5" id="KW-0998">Cell outer membrane</keyword>
<evidence type="ECO:0000256" key="3">
    <source>
        <dbReference type="ARBA" id="ARBA00022729"/>
    </source>
</evidence>
<organism evidence="6 7">
    <name type="scientific">Methylocapsa palsarum</name>
    <dbReference type="NCBI Taxonomy" id="1612308"/>
    <lineage>
        <taxon>Bacteria</taxon>
        <taxon>Pseudomonadati</taxon>
        <taxon>Pseudomonadota</taxon>
        <taxon>Alphaproteobacteria</taxon>
        <taxon>Hyphomicrobiales</taxon>
        <taxon>Beijerinckiaceae</taxon>
        <taxon>Methylocapsa</taxon>
    </lineage>
</organism>
<evidence type="ECO:0000256" key="4">
    <source>
        <dbReference type="ARBA" id="ARBA00023136"/>
    </source>
</evidence>
<keyword evidence="4" id="KW-0472">Membrane</keyword>
<gene>
    <name evidence="6" type="ORF">SAMN05444581_11823</name>
</gene>
<name>A0A1I4C5G9_9HYPH</name>
<comment type="subcellular location">
    <subcellularLocation>
        <location evidence="1">Cell outer membrane</location>
    </subcellularLocation>
</comment>
<accession>A0A1I4C5G9</accession>
<reference evidence="6 7" key="1">
    <citation type="submission" date="2016-10" db="EMBL/GenBank/DDBJ databases">
        <authorList>
            <person name="de Groot N.N."/>
        </authorList>
    </citation>
    <scope>NUCLEOTIDE SEQUENCE [LARGE SCALE GENOMIC DNA]</scope>
    <source>
        <strain evidence="6 7">NE2</strain>
    </source>
</reference>
<evidence type="ECO:0000256" key="5">
    <source>
        <dbReference type="ARBA" id="ARBA00023237"/>
    </source>
</evidence>
<sequence length="240" mass="25799">MTLGLGPQVVTSFPGAQTVRVWPTGNFAYRKPNEPAPFVAPDDGFGIALLDFGWIKAGPVGRIMSNRGLSDGNGNFYGLRNVNWTLELGGFLDVYLSEHLRTHLELRQGVNGHDGLVGNVAIDAIQKFDAFTFSIGPRLALGNSQFMQSYFSVSPSEALANGKVYPYQAYGGVTSFGGLATVKYDFDPSWSATLFGGYDRLMNSAAASPIPNRLGSLNEYTGGVIIAYSFNFKGIGILGF</sequence>
<dbReference type="GO" id="GO:0009279">
    <property type="term" value="C:cell outer membrane"/>
    <property type="evidence" value="ECO:0007669"/>
    <property type="project" value="UniProtKB-SubCell"/>
</dbReference>
<dbReference type="EMBL" id="FOSN01000018">
    <property type="protein sequence ID" value="SFK75549.1"/>
    <property type="molecule type" value="Genomic_DNA"/>
</dbReference>
<dbReference type="Proteomes" id="UP000198755">
    <property type="component" value="Unassembled WGS sequence"/>
</dbReference>
<keyword evidence="3" id="KW-0732">Signal</keyword>
<dbReference type="InterPro" id="IPR010583">
    <property type="entry name" value="MipA"/>
</dbReference>
<dbReference type="AlphaFoldDB" id="A0A1I4C5G9"/>
<dbReference type="Pfam" id="PF06629">
    <property type="entry name" value="MipA"/>
    <property type="match status" value="1"/>
</dbReference>
<dbReference type="PANTHER" id="PTHR38776">
    <property type="entry name" value="MLTA-INTERACTING PROTEIN-RELATED"/>
    <property type="match status" value="1"/>
</dbReference>
<protein>
    <submittedName>
        <fullName evidence="6">Outer membrane scaffolding protein for murein synthesis, MipA/OmpV family</fullName>
    </submittedName>
</protein>
<evidence type="ECO:0000256" key="1">
    <source>
        <dbReference type="ARBA" id="ARBA00004442"/>
    </source>
</evidence>
<proteinExistence type="inferred from homology"/>
<dbReference type="STRING" id="1612308.SAMN05444581_11823"/>
<comment type="similarity">
    <text evidence="2">Belongs to the MipA/OmpV family.</text>
</comment>
<evidence type="ECO:0000256" key="2">
    <source>
        <dbReference type="ARBA" id="ARBA00005722"/>
    </source>
</evidence>
<keyword evidence="7" id="KW-1185">Reference proteome</keyword>